<dbReference type="STRING" id="332999.SAMN04488511_1337"/>
<sequence>MENQVTNNANALRLFFTEEVFLVKDESVQIPPLRNAEPVSAIENVSVKPAEVLVVKSEIAQIPEINPTNPPKVYPQTPEIPNQVAESAPEKTFKFLGGNKKSVLILVNDSEHEVSTEQGRELLRKIVKAVNLGTSDFALLNYSNYKGTDFVELHRFFKPATMLSFGVEFADLRLNFTWQNEIIVHETTRIIYAPHLHHLDRDLNAKKTLWGHLQKIK</sequence>
<dbReference type="OrthoDB" id="797407at2"/>
<gene>
    <name evidence="1" type="ORF">SAMN04488511_1337</name>
</gene>
<organism evidence="1 2">
    <name type="scientific">Pedobacter suwonensis</name>
    <dbReference type="NCBI Taxonomy" id="332999"/>
    <lineage>
        <taxon>Bacteria</taxon>
        <taxon>Pseudomonadati</taxon>
        <taxon>Bacteroidota</taxon>
        <taxon>Sphingobacteriia</taxon>
        <taxon>Sphingobacteriales</taxon>
        <taxon>Sphingobacteriaceae</taxon>
        <taxon>Pedobacter</taxon>
    </lineage>
</organism>
<dbReference type="AlphaFoldDB" id="A0A1I0UA04"/>
<keyword evidence="2" id="KW-1185">Reference proteome</keyword>
<protein>
    <submittedName>
        <fullName evidence="1">Uncharacterized protein</fullName>
    </submittedName>
</protein>
<evidence type="ECO:0000313" key="1">
    <source>
        <dbReference type="EMBL" id="SFA60693.1"/>
    </source>
</evidence>
<dbReference type="RefSeq" id="WP_090988363.1">
    <property type="nucleotide sequence ID" value="NZ_FOJM01000033.1"/>
</dbReference>
<dbReference type="EMBL" id="FOJM01000033">
    <property type="protein sequence ID" value="SFA60693.1"/>
    <property type="molecule type" value="Genomic_DNA"/>
</dbReference>
<evidence type="ECO:0000313" key="2">
    <source>
        <dbReference type="Proteomes" id="UP000198836"/>
    </source>
</evidence>
<dbReference type="Proteomes" id="UP000198836">
    <property type="component" value="Unassembled WGS sequence"/>
</dbReference>
<reference evidence="2" key="1">
    <citation type="submission" date="2016-10" db="EMBL/GenBank/DDBJ databases">
        <authorList>
            <person name="Varghese N."/>
            <person name="Submissions S."/>
        </authorList>
    </citation>
    <scope>NUCLEOTIDE SEQUENCE [LARGE SCALE GENOMIC DNA]</scope>
    <source>
        <strain evidence="2">DSM 18130</strain>
    </source>
</reference>
<accession>A0A1I0UA04</accession>
<proteinExistence type="predicted"/>
<name>A0A1I0UA04_9SPHI</name>